<protein>
    <recommendedName>
        <fullName evidence="4">Lipid-A-disaccharide synthase</fullName>
        <ecNumber evidence="3">2.4.1.182</ecNumber>
    </recommendedName>
</protein>
<evidence type="ECO:0000256" key="1">
    <source>
        <dbReference type="ARBA" id="ARBA00002056"/>
    </source>
</evidence>
<evidence type="ECO:0000256" key="8">
    <source>
        <dbReference type="ARBA" id="ARBA00022679"/>
    </source>
</evidence>
<keyword evidence="12" id="KW-1185">Reference proteome</keyword>
<evidence type="ECO:0000256" key="4">
    <source>
        <dbReference type="ARBA" id="ARBA00020902"/>
    </source>
</evidence>
<evidence type="ECO:0000256" key="3">
    <source>
        <dbReference type="ARBA" id="ARBA00012687"/>
    </source>
</evidence>
<comment type="function">
    <text evidence="1">Condensation of UDP-2,3-diacylglucosamine and 2,3-diacylglucosamine-1-phosphate to form lipid A disaccharide, a precursor of lipid A, a phosphorylated glycolipid that anchors the lipopolysaccharide to the outer membrane of the cell.</text>
</comment>
<evidence type="ECO:0000256" key="9">
    <source>
        <dbReference type="ARBA" id="ARBA00023098"/>
    </source>
</evidence>
<evidence type="ECO:0000313" key="12">
    <source>
        <dbReference type="Proteomes" id="UP001222118"/>
    </source>
</evidence>
<evidence type="ECO:0000256" key="6">
    <source>
        <dbReference type="ARBA" id="ARBA00022556"/>
    </source>
</evidence>
<proteinExistence type="inferred from homology"/>
<dbReference type="EMBL" id="CP118247">
    <property type="protein sequence ID" value="WDR05896.1"/>
    <property type="molecule type" value="Genomic_DNA"/>
</dbReference>
<sequence>MVDSLKFFIVAGEPSGDRIAGDLVRRLQSRLPLNLAGVGGDEMTALGLSPIFPMDDLSVMGLTDVIKRLPLLLWRVEQTAREIVRRVPDVVVLVDAQDFSKRVAKRARALGFKGPMILFGAPTVWARGPERAAKLQPLFDEVLAVLPFEPEVMARLGGPPTSYVGHPALKDVAVSSRRATGKIALLPGSRSGELRRHMPLLRILAERFMDHPGVEGFFIPTLPHLAEKMRTEVAGWPMPVEIGAVRAERAYHYGQTLMALSVAGTATLELALAKLPMILIYSMDAAQAAAYRRIGKPLVGLPNIIAGSAIVPEFVARSPNLEEIATAAVHLVENEEARQRQVAAFDELAKLMQSGAPDAPRQNPEDRILAHLPKFSAC</sequence>
<evidence type="ECO:0000256" key="2">
    <source>
        <dbReference type="ARBA" id="ARBA00007868"/>
    </source>
</evidence>
<dbReference type="SUPFAM" id="SSF53756">
    <property type="entry name" value="UDP-Glycosyltransferase/glycogen phosphorylase"/>
    <property type="match status" value="1"/>
</dbReference>
<dbReference type="EC" id="2.4.1.182" evidence="3"/>
<keyword evidence="8" id="KW-0808">Transferase</keyword>
<reference evidence="11 12" key="1">
    <citation type="submission" date="2023-02" db="EMBL/GenBank/DDBJ databases">
        <title>Devosia chondri sp. nov., isolated from the phycosphere of marine algae.</title>
        <authorList>
            <person name="Kim J.M."/>
            <person name="Lee J.K."/>
            <person name="Choi B.J."/>
            <person name="Bayburt H."/>
            <person name="Jeon C.O."/>
        </authorList>
    </citation>
    <scope>NUCLEOTIDE SEQUENCE [LARGE SCALE GENOMIC DNA]</scope>
    <source>
        <strain evidence="11 12">G2-5</strain>
    </source>
</reference>
<dbReference type="Proteomes" id="UP001222118">
    <property type="component" value="Chromosome"/>
</dbReference>
<gene>
    <name evidence="11" type="ORF">PSQ90_16965</name>
</gene>
<accession>A0ABY7YXB8</accession>
<organism evidence="11 12">
    <name type="scientific">Devosia rhodophyticola</name>
    <dbReference type="NCBI Taxonomy" id="3026423"/>
    <lineage>
        <taxon>Bacteria</taxon>
        <taxon>Pseudomonadati</taxon>
        <taxon>Pseudomonadota</taxon>
        <taxon>Alphaproteobacteria</taxon>
        <taxon>Hyphomicrobiales</taxon>
        <taxon>Devosiaceae</taxon>
        <taxon>Devosia</taxon>
    </lineage>
</organism>
<evidence type="ECO:0000256" key="5">
    <source>
        <dbReference type="ARBA" id="ARBA00022516"/>
    </source>
</evidence>
<dbReference type="Pfam" id="PF02684">
    <property type="entry name" value="LpxB"/>
    <property type="match status" value="1"/>
</dbReference>
<comment type="similarity">
    <text evidence="2">Belongs to the LpxB family.</text>
</comment>
<evidence type="ECO:0000256" key="7">
    <source>
        <dbReference type="ARBA" id="ARBA00022676"/>
    </source>
</evidence>
<evidence type="ECO:0000313" key="11">
    <source>
        <dbReference type="EMBL" id="WDR05896.1"/>
    </source>
</evidence>
<dbReference type="PANTHER" id="PTHR30372:SF4">
    <property type="entry name" value="LIPID-A-DISACCHARIDE SYNTHASE, MITOCHONDRIAL-RELATED"/>
    <property type="match status" value="1"/>
</dbReference>
<keyword evidence="9" id="KW-0443">Lipid metabolism</keyword>
<name>A0ABY7YXB8_9HYPH</name>
<dbReference type="RefSeq" id="WP_282211414.1">
    <property type="nucleotide sequence ID" value="NZ_CP118247.1"/>
</dbReference>
<keyword evidence="7" id="KW-0328">Glycosyltransferase</keyword>
<dbReference type="PANTHER" id="PTHR30372">
    <property type="entry name" value="LIPID-A-DISACCHARIDE SYNTHASE"/>
    <property type="match status" value="1"/>
</dbReference>
<keyword evidence="6" id="KW-0441">Lipid A biosynthesis</keyword>
<dbReference type="InterPro" id="IPR003835">
    <property type="entry name" value="Glyco_trans_19"/>
</dbReference>
<keyword evidence="5" id="KW-0444">Lipid biosynthesis</keyword>
<evidence type="ECO:0000256" key="10">
    <source>
        <dbReference type="ARBA" id="ARBA00048975"/>
    </source>
</evidence>
<comment type="catalytic activity">
    <reaction evidence="10">
        <text>a lipid X + a UDP-2-N,3-O-bis[(3R)-3-hydroxyacyl]-alpha-D-glucosamine = a lipid A disaccharide + UDP + H(+)</text>
        <dbReference type="Rhea" id="RHEA:67828"/>
        <dbReference type="ChEBI" id="CHEBI:15378"/>
        <dbReference type="ChEBI" id="CHEBI:58223"/>
        <dbReference type="ChEBI" id="CHEBI:137748"/>
        <dbReference type="ChEBI" id="CHEBI:176338"/>
        <dbReference type="ChEBI" id="CHEBI:176343"/>
        <dbReference type="EC" id="2.4.1.182"/>
    </reaction>
</comment>